<evidence type="ECO:0000313" key="3">
    <source>
        <dbReference type="Proteomes" id="UP000292858"/>
    </source>
</evidence>
<dbReference type="OrthoDB" id="29193at2"/>
<accession>A0A4Q9B5B7</accession>
<dbReference type="Gene3D" id="3.20.20.70">
    <property type="entry name" value="Aldolase class I"/>
    <property type="match status" value="1"/>
</dbReference>
<name>A0A4Q9B5B7_9DEIN</name>
<dbReference type="EMBL" id="SIJL01000003">
    <property type="protein sequence ID" value="TBH21180.1"/>
    <property type="molecule type" value="Genomic_DNA"/>
</dbReference>
<organism evidence="2 3">
    <name type="scientific">Thermus thermamylovorans</name>
    <dbReference type="NCBI Taxonomy" id="2509362"/>
    <lineage>
        <taxon>Bacteria</taxon>
        <taxon>Thermotogati</taxon>
        <taxon>Deinococcota</taxon>
        <taxon>Deinococci</taxon>
        <taxon>Thermales</taxon>
        <taxon>Thermaceae</taxon>
        <taxon>Thermus</taxon>
    </lineage>
</organism>
<dbReference type="SUPFAM" id="SSF49344">
    <property type="entry name" value="CBD9-like"/>
    <property type="match status" value="1"/>
</dbReference>
<dbReference type="InterPro" id="IPR013785">
    <property type="entry name" value="Aldolase_TIM"/>
</dbReference>
<dbReference type="Proteomes" id="UP000292858">
    <property type="component" value="Unassembled WGS sequence"/>
</dbReference>
<sequence length="466" mass="52068">MQKAHGILALLSLCSIAWTQPAPEVAQALPLSSPVLSPEGYPGLPRYPIHLTHTYPPQRAFFPGFFQVGYDDGALYLFSHLEQAIPPKAERQAEDPEWWRDDTLEVFLRTDPWNPEAPDLHLAVNARGTRFRAYTASLNYEAKAGLLDGGWWVALRLPFGQDLPRPRPGTFWQLKVGRGHPQAGEYTLWPLGGDFHSPGNYGYLFFAEKPERGEDLVQEVIRREAAAPPIASRLEGIRSWALYYGGDPGVFARLQDHDLVVLAREAPLAQVQGLRDRGVRVVSYLPLGFLPRREAEAKGLLPLALGPNPYAPDTLFMDPANPRWRAWVLEEAERLLLLGYAGFFLDGLDIADLHPETIPHLASLIGHLRSRLPDALLLQHRGFRVLRRTAEALDAVVYSHLSTDPVGRPFPGDPSPVWPFRRRGLVTLSLDITSDPNQARLAAQRARELGFLPFVTPSLVLPKPRP</sequence>
<dbReference type="SUPFAM" id="SSF51445">
    <property type="entry name" value="(Trans)glycosidases"/>
    <property type="match status" value="1"/>
</dbReference>
<evidence type="ECO:0000256" key="1">
    <source>
        <dbReference type="SAM" id="SignalP"/>
    </source>
</evidence>
<feature type="chain" id="PRO_5020208879" description="Glycoside-hydrolase family GH114 TIM-barrel domain-containing protein" evidence="1">
    <location>
        <begin position="20"/>
        <end position="466"/>
    </location>
</feature>
<dbReference type="InterPro" id="IPR017853">
    <property type="entry name" value="GH"/>
</dbReference>
<dbReference type="Gene3D" id="2.60.40.1190">
    <property type="match status" value="1"/>
</dbReference>
<dbReference type="AlphaFoldDB" id="A0A4Q9B5B7"/>
<keyword evidence="1" id="KW-0732">Signal</keyword>
<evidence type="ECO:0008006" key="4">
    <source>
        <dbReference type="Google" id="ProtNLM"/>
    </source>
</evidence>
<protein>
    <recommendedName>
        <fullName evidence="4">Glycoside-hydrolase family GH114 TIM-barrel domain-containing protein</fullName>
    </recommendedName>
</protein>
<dbReference type="PANTHER" id="PTHR35882">
    <property type="entry name" value="PELA"/>
    <property type="match status" value="1"/>
</dbReference>
<keyword evidence="3" id="KW-1185">Reference proteome</keyword>
<reference evidence="2 3" key="1">
    <citation type="submission" date="2019-02" db="EMBL/GenBank/DDBJ databases">
        <title>Thermus sp. a novel from hot spring.</title>
        <authorList>
            <person name="Zhao Z."/>
        </authorList>
    </citation>
    <scope>NUCLEOTIDE SEQUENCE [LARGE SCALE GENOMIC DNA]</scope>
    <source>
        <strain evidence="2 3">CFH 72773T</strain>
    </source>
</reference>
<gene>
    <name evidence="2" type="ORF">ETP66_03410</name>
</gene>
<comment type="caution">
    <text evidence="2">The sequence shown here is derived from an EMBL/GenBank/DDBJ whole genome shotgun (WGS) entry which is preliminary data.</text>
</comment>
<feature type="signal peptide" evidence="1">
    <location>
        <begin position="1"/>
        <end position="19"/>
    </location>
</feature>
<proteinExistence type="predicted"/>
<evidence type="ECO:0000313" key="2">
    <source>
        <dbReference type="EMBL" id="TBH21180.1"/>
    </source>
</evidence>
<dbReference type="PANTHER" id="PTHR35882:SF2">
    <property type="entry name" value="PELA"/>
    <property type="match status" value="1"/>
</dbReference>
<dbReference type="RefSeq" id="WP_130840635.1">
    <property type="nucleotide sequence ID" value="NZ_SIJL01000003.1"/>
</dbReference>